<organism evidence="1 2">
    <name type="scientific">Aspergillus luchuensis (strain CBS 106.47)</name>
    <dbReference type="NCBI Taxonomy" id="1137211"/>
    <lineage>
        <taxon>Eukaryota</taxon>
        <taxon>Fungi</taxon>
        <taxon>Dikarya</taxon>
        <taxon>Ascomycota</taxon>
        <taxon>Pezizomycotina</taxon>
        <taxon>Eurotiomycetes</taxon>
        <taxon>Eurotiomycetidae</taxon>
        <taxon>Eurotiales</taxon>
        <taxon>Aspergillaceae</taxon>
        <taxon>Aspergillus</taxon>
        <taxon>Aspergillus subgen. Circumdati</taxon>
    </lineage>
</organism>
<accession>A0A1M3TWF2</accession>
<reference evidence="2" key="1">
    <citation type="journal article" date="2017" name="Genome Biol.">
        <title>Comparative genomics reveals high biological diversity and specific adaptations in the industrially and medically important fungal genus Aspergillus.</title>
        <authorList>
            <person name="de Vries R.P."/>
            <person name="Riley R."/>
            <person name="Wiebenga A."/>
            <person name="Aguilar-Osorio G."/>
            <person name="Amillis S."/>
            <person name="Uchima C.A."/>
            <person name="Anderluh G."/>
            <person name="Asadollahi M."/>
            <person name="Askin M."/>
            <person name="Barry K."/>
            <person name="Battaglia E."/>
            <person name="Bayram O."/>
            <person name="Benocci T."/>
            <person name="Braus-Stromeyer S.A."/>
            <person name="Caldana C."/>
            <person name="Canovas D."/>
            <person name="Cerqueira G.C."/>
            <person name="Chen F."/>
            <person name="Chen W."/>
            <person name="Choi C."/>
            <person name="Clum A."/>
            <person name="Dos Santos R.A."/>
            <person name="Damasio A.R."/>
            <person name="Diallinas G."/>
            <person name="Emri T."/>
            <person name="Fekete E."/>
            <person name="Flipphi M."/>
            <person name="Freyberg S."/>
            <person name="Gallo A."/>
            <person name="Gournas C."/>
            <person name="Habgood R."/>
            <person name="Hainaut M."/>
            <person name="Harispe M.L."/>
            <person name="Henrissat B."/>
            <person name="Hilden K.S."/>
            <person name="Hope R."/>
            <person name="Hossain A."/>
            <person name="Karabika E."/>
            <person name="Karaffa L."/>
            <person name="Karanyi Z."/>
            <person name="Krasevec N."/>
            <person name="Kuo A."/>
            <person name="Kusch H."/>
            <person name="LaButti K."/>
            <person name="Lagendijk E.L."/>
            <person name="Lapidus A."/>
            <person name="Levasseur A."/>
            <person name="Lindquist E."/>
            <person name="Lipzen A."/>
            <person name="Logrieco A.F."/>
            <person name="MacCabe A."/>
            <person name="Maekelae M.R."/>
            <person name="Malavazi I."/>
            <person name="Melin P."/>
            <person name="Meyer V."/>
            <person name="Mielnichuk N."/>
            <person name="Miskei M."/>
            <person name="Molnar A.P."/>
            <person name="Mule G."/>
            <person name="Ngan C.Y."/>
            <person name="Orejas M."/>
            <person name="Orosz E."/>
            <person name="Ouedraogo J.P."/>
            <person name="Overkamp K.M."/>
            <person name="Park H.-S."/>
            <person name="Perrone G."/>
            <person name="Piumi F."/>
            <person name="Punt P.J."/>
            <person name="Ram A.F."/>
            <person name="Ramon A."/>
            <person name="Rauscher S."/>
            <person name="Record E."/>
            <person name="Riano-Pachon D.M."/>
            <person name="Robert V."/>
            <person name="Roehrig J."/>
            <person name="Ruller R."/>
            <person name="Salamov A."/>
            <person name="Salih N.S."/>
            <person name="Samson R.A."/>
            <person name="Sandor E."/>
            <person name="Sanguinetti M."/>
            <person name="Schuetze T."/>
            <person name="Sepcic K."/>
            <person name="Shelest E."/>
            <person name="Sherlock G."/>
            <person name="Sophianopoulou V."/>
            <person name="Squina F.M."/>
            <person name="Sun H."/>
            <person name="Susca A."/>
            <person name="Todd R.B."/>
            <person name="Tsang A."/>
            <person name="Unkles S.E."/>
            <person name="van de Wiele N."/>
            <person name="van Rossen-Uffink D."/>
            <person name="Oliveira J.V."/>
            <person name="Vesth T.C."/>
            <person name="Visser J."/>
            <person name="Yu J.-H."/>
            <person name="Zhou M."/>
            <person name="Andersen M.R."/>
            <person name="Archer D.B."/>
            <person name="Baker S.E."/>
            <person name="Benoit I."/>
            <person name="Brakhage A.A."/>
            <person name="Braus G.H."/>
            <person name="Fischer R."/>
            <person name="Frisvad J.C."/>
            <person name="Goldman G.H."/>
            <person name="Houbraken J."/>
            <person name="Oakley B."/>
            <person name="Pocsi I."/>
            <person name="Scazzocchio C."/>
            <person name="Seiboth B."/>
            <person name="vanKuyk P.A."/>
            <person name="Wortman J."/>
            <person name="Dyer P.S."/>
            <person name="Grigoriev I.V."/>
        </authorList>
    </citation>
    <scope>NUCLEOTIDE SEQUENCE [LARGE SCALE GENOMIC DNA]</scope>
    <source>
        <strain evidence="2">CBS 106.47</strain>
    </source>
</reference>
<protein>
    <submittedName>
        <fullName evidence="1">Uncharacterized protein</fullName>
    </submittedName>
</protein>
<proteinExistence type="predicted"/>
<dbReference type="EMBL" id="KV878237">
    <property type="protein sequence ID" value="OJZ91159.1"/>
    <property type="molecule type" value="Genomic_DNA"/>
</dbReference>
<evidence type="ECO:0000313" key="1">
    <source>
        <dbReference type="EMBL" id="OJZ91159.1"/>
    </source>
</evidence>
<sequence length="96" mass="11451">MNLILSIATVIFWSYGFSLYLFEATRQIATGKASTMVNRQDVWRYFSNPPEDQRQYVDRTLYRVMQGIRNNYVYLKGDDFYFGLERMIQNNTDNLP</sequence>
<evidence type="ECO:0000313" key="2">
    <source>
        <dbReference type="Proteomes" id="UP000184063"/>
    </source>
</evidence>
<dbReference type="Proteomes" id="UP000184063">
    <property type="component" value="Unassembled WGS sequence"/>
</dbReference>
<gene>
    <name evidence="1" type="ORF">ASPFODRAFT_41575</name>
</gene>
<dbReference type="AlphaFoldDB" id="A0A1M3TWF2"/>
<name>A0A1M3TWF2_ASPLC</name>
<dbReference type="VEuPathDB" id="FungiDB:ASPFODRAFT_41575"/>